<organism evidence="1 2">
    <name type="scientific">Brucella intermedia 229E</name>
    <dbReference type="NCBI Taxonomy" id="1337887"/>
    <lineage>
        <taxon>Bacteria</taxon>
        <taxon>Pseudomonadati</taxon>
        <taxon>Pseudomonadota</taxon>
        <taxon>Alphaproteobacteria</taxon>
        <taxon>Hyphomicrobiales</taxon>
        <taxon>Brucellaceae</taxon>
        <taxon>Brucella/Ochrobactrum group</taxon>
        <taxon>Brucella</taxon>
    </lineage>
</organism>
<evidence type="ECO:0000313" key="2">
    <source>
        <dbReference type="Proteomes" id="UP000016842"/>
    </source>
</evidence>
<evidence type="ECO:0008006" key="3">
    <source>
        <dbReference type="Google" id="ProtNLM"/>
    </source>
</evidence>
<dbReference type="AlphaFoldDB" id="U4VC59"/>
<reference evidence="1 2" key="1">
    <citation type="journal article" date="2014" name="FEMS Microbiol. Lett.">
        <title>Genome sequencing analysis reveals virulence-related gene content of Ochrobactrum intermedium strain 229E, a urease-positive strain isolated from the human gastric niche.</title>
        <authorList>
            <person name="Kulkarni G.J."/>
            <person name="Shetty S."/>
            <person name="Dharne M.S."/>
            <person name="Shouche Y.S."/>
        </authorList>
    </citation>
    <scope>NUCLEOTIDE SEQUENCE [LARGE SCALE GENOMIC DNA]</scope>
    <source>
        <strain evidence="1 2">229E</strain>
    </source>
</reference>
<dbReference type="Proteomes" id="UP000016842">
    <property type="component" value="Unassembled WGS sequence"/>
</dbReference>
<dbReference type="EMBL" id="ASXJ01000075">
    <property type="protein sequence ID" value="ERM02618.1"/>
    <property type="molecule type" value="Genomic_DNA"/>
</dbReference>
<dbReference type="Pfam" id="PF10098">
    <property type="entry name" value="DUF2336"/>
    <property type="match status" value="1"/>
</dbReference>
<gene>
    <name evidence="1" type="ORF">Q644_15865</name>
</gene>
<sequence>MYIEKDALVGRCEPVSARVVRAAHLARQCVDQHQPDQVRAQAEAALTLLLDDPSPKVRMAMADVLSTSVHSPLHIVTALVADQPEVAGYILARSTLLNDADLIDRVAYGAPTMQVLIAARPHVSFAVSAAIAELGSNDAVD</sequence>
<accession>U4VC59</accession>
<name>U4VC59_9HYPH</name>
<proteinExistence type="predicted"/>
<dbReference type="InterPro" id="IPR019285">
    <property type="entry name" value="DUF2336"/>
</dbReference>
<evidence type="ECO:0000313" key="1">
    <source>
        <dbReference type="EMBL" id="ERM02618.1"/>
    </source>
</evidence>
<dbReference type="PATRIC" id="fig|1337887.3.peg.1527"/>
<protein>
    <recommendedName>
        <fullName evidence="3">HEAT repeat domain-containing protein</fullName>
    </recommendedName>
</protein>
<comment type="caution">
    <text evidence="1">The sequence shown here is derived from an EMBL/GenBank/DDBJ whole genome shotgun (WGS) entry which is preliminary data.</text>
</comment>